<evidence type="ECO:0000256" key="3">
    <source>
        <dbReference type="ARBA" id="ARBA00022694"/>
    </source>
</evidence>
<feature type="binding site" evidence="10">
    <location>
        <position position="68"/>
    </location>
    <ligand>
        <name>Zn(2+)</name>
        <dbReference type="ChEBI" id="CHEBI:29105"/>
        <label>2</label>
        <note>catalytic</note>
    </ligand>
</feature>
<keyword evidence="6 10" id="KW-0255">Endonuclease</keyword>
<evidence type="ECO:0000256" key="7">
    <source>
        <dbReference type="ARBA" id="ARBA00022801"/>
    </source>
</evidence>
<dbReference type="AlphaFoldDB" id="A0A7W1WNZ5"/>
<dbReference type="Proteomes" id="UP000535491">
    <property type="component" value="Unassembled WGS sequence"/>
</dbReference>
<comment type="catalytic activity">
    <reaction evidence="10">
        <text>Endonucleolytic cleavage of RNA, removing extra 3' nucleotides from tRNA precursor, generating 3' termini of tRNAs. A 3'-hydroxy group is left at the tRNA terminus and a 5'-phosphoryl group is left at the trailer molecule.</text>
        <dbReference type="EC" id="3.1.26.11"/>
    </reaction>
</comment>
<dbReference type="Gene3D" id="3.60.15.10">
    <property type="entry name" value="Ribonuclease Z/Hydroxyacylglutathione hydrolase-like"/>
    <property type="match status" value="1"/>
</dbReference>
<keyword evidence="5 10" id="KW-0479">Metal-binding</keyword>
<keyword evidence="3 10" id="KW-0819">tRNA processing</keyword>
<dbReference type="HAMAP" id="MF_01818">
    <property type="entry name" value="RNase_Z_BN"/>
    <property type="match status" value="1"/>
</dbReference>
<dbReference type="GO" id="GO:0008270">
    <property type="term" value="F:zinc ion binding"/>
    <property type="evidence" value="ECO:0007669"/>
    <property type="project" value="UniProtKB-UniRule"/>
</dbReference>
<comment type="similarity">
    <text evidence="10">Belongs to the RNase Z family.</text>
</comment>
<evidence type="ECO:0000313" key="13">
    <source>
        <dbReference type="Proteomes" id="UP000535491"/>
    </source>
</evidence>
<dbReference type="EMBL" id="JACEIQ010000002">
    <property type="protein sequence ID" value="MBA4493387.1"/>
    <property type="molecule type" value="Genomic_DNA"/>
</dbReference>
<comment type="caution">
    <text evidence="12">The sequence shown here is derived from an EMBL/GenBank/DDBJ whole genome shotgun (WGS) entry which is preliminary data.</text>
</comment>
<keyword evidence="13" id="KW-1185">Reference proteome</keyword>
<dbReference type="CDD" id="cd07717">
    <property type="entry name" value="RNaseZ_ZiPD-like_MBL-fold"/>
    <property type="match status" value="1"/>
</dbReference>
<dbReference type="InterPro" id="IPR013471">
    <property type="entry name" value="RNase_Z/BN"/>
</dbReference>
<dbReference type="SUPFAM" id="SSF56281">
    <property type="entry name" value="Metallo-hydrolase/oxidoreductase"/>
    <property type="match status" value="1"/>
</dbReference>
<dbReference type="RefSeq" id="WP_181750804.1">
    <property type="nucleotide sequence ID" value="NZ_JACEIQ010000002.1"/>
</dbReference>
<dbReference type="NCBIfam" id="TIGR02651">
    <property type="entry name" value="RNase_Z"/>
    <property type="match status" value="1"/>
</dbReference>
<feature type="binding site" evidence="10">
    <location>
        <position position="140"/>
    </location>
    <ligand>
        <name>Zn(2+)</name>
        <dbReference type="ChEBI" id="CHEBI:29105"/>
        <label>1</label>
        <note>catalytic</note>
    </ligand>
</feature>
<proteinExistence type="inferred from homology"/>
<dbReference type="FunFam" id="3.60.15.10:FF:000002">
    <property type="entry name" value="Ribonuclease Z"/>
    <property type="match status" value="1"/>
</dbReference>
<gene>
    <name evidence="10 12" type="primary">rnz</name>
    <name evidence="12" type="ORF">H1191_03575</name>
</gene>
<evidence type="ECO:0000256" key="5">
    <source>
        <dbReference type="ARBA" id="ARBA00022723"/>
    </source>
</evidence>
<accession>A0A7W1WNZ5</accession>
<feature type="binding site" evidence="10">
    <location>
        <position position="211"/>
    </location>
    <ligand>
        <name>Zn(2+)</name>
        <dbReference type="ChEBI" id="CHEBI:29105"/>
        <label>1</label>
        <note>catalytic</note>
    </ligand>
</feature>
<evidence type="ECO:0000256" key="9">
    <source>
        <dbReference type="ARBA" id="ARBA00057812"/>
    </source>
</evidence>
<sequence length="307" mass="34617">MNLYFLGTGAGIPSRMRNVSSFALTLPEYEGQTWLFDCGEATQHQILSSPVKLSKVSRIFITHLHGDHIFGLPGVLGSRSFQGAESPLTLYGPSGLRAFVDTALKTSQTYLRYPLEIIEVEHGYQFDDEHFRFTAGLLDHGVPSFGYRIEEKEQPGRLNVNRLKEMDIPPGPVYRRLKQGETVKLPDGRVIHGRDFLAPAKKGRKLAILGDTRLTTTCFELAKQADLLVHESTYRAGQEDMAQAFFHSTSAQAARVARESQVKTLILNHISSRFLPEECEEILAETREIFPDTYLAHDFWSYQLARS</sequence>
<comment type="cofactor">
    <cofactor evidence="10">
        <name>Zn(2+)</name>
        <dbReference type="ChEBI" id="CHEBI:29105"/>
    </cofactor>
    <text evidence="10">Binds 2 Zn(2+) ions.</text>
</comment>
<feature type="binding site" evidence="10">
    <location>
        <position position="65"/>
    </location>
    <ligand>
        <name>Zn(2+)</name>
        <dbReference type="ChEBI" id="CHEBI:29105"/>
        <label>1</label>
        <note>catalytic</note>
    </ligand>
</feature>
<feature type="binding site" evidence="10">
    <location>
        <position position="269"/>
    </location>
    <ligand>
        <name>Zn(2+)</name>
        <dbReference type="ChEBI" id="CHEBI:29105"/>
        <label>2</label>
        <note>catalytic</note>
    </ligand>
</feature>
<keyword evidence="7 10" id="KW-0378">Hydrolase</keyword>
<dbReference type="GO" id="GO:0042802">
    <property type="term" value="F:identical protein binding"/>
    <property type="evidence" value="ECO:0007669"/>
    <property type="project" value="UniProtKB-ARBA"/>
</dbReference>
<keyword evidence="8 10" id="KW-0862">Zinc</keyword>
<evidence type="ECO:0000259" key="11">
    <source>
        <dbReference type="SMART" id="SM00849"/>
    </source>
</evidence>
<evidence type="ECO:0000313" key="12">
    <source>
        <dbReference type="EMBL" id="MBA4493387.1"/>
    </source>
</evidence>
<dbReference type="Pfam" id="PF23023">
    <property type="entry name" value="Anti-Pycsar_Apyc1"/>
    <property type="match status" value="1"/>
</dbReference>
<dbReference type="InterPro" id="IPR036866">
    <property type="entry name" value="RibonucZ/Hydroxyglut_hydro"/>
</dbReference>
<feature type="binding site" evidence="10">
    <location>
        <position position="67"/>
    </location>
    <ligand>
        <name>Zn(2+)</name>
        <dbReference type="ChEBI" id="CHEBI:29105"/>
        <label>2</label>
        <note>catalytic</note>
    </ligand>
</feature>
<comment type="subunit">
    <text evidence="1 10">Homodimer.</text>
</comment>
<evidence type="ECO:0000256" key="4">
    <source>
        <dbReference type="ARBA" id="ARBA00022722"/>
    </source>
</evidence>
<feature type="binding site" evidence="10">
    <location>
        <position position="63"/>
    </location>
    <ligand>
        <name>Zn(2+)</name>
        <dbReference type="ChEBI" id="CHEBI:29105"/>
        <label>1</label>
        <note>catalytic</note>
    </ligand>
</feature>
<dbReference type="PANTHER" id="PTHR46018">
    <property type="entry name" value="ZINC PHOSPHODIESTERASE ELAC PROTEIN 1"/>
    <property type="match status" value="1"/>
</dbReference>
<feature type="binding site" evidence="10">
    <location>
        <position position="211"/>
    </location>
    <ligand>
        <name>Zn(2+)</name>
        <dbReference type="ChEBI" id="CHEBI:29105"/>
        <label>2</label>
        <note>catalytic</note>
    </ligand>
</feature>
<dbReference type="NCBIfam" id="NF000801">
    <property type="entry name" value="PRK00055.1-3"/>
    <property type="match status" value="1"/>
</dbReference>
<dbReference type="InterPro" id="IPR001279">
    <property type="entry name" value="Metallo-B-lactamas"/>
</dbReference>
<protein>
    <recommendedName>
        <fullName evidence="2 10">Ribonuclease Z</fullName>
        <shortName evidence="10">RNase Z</shortName>
        <ecNumber evidence="2 10">3.1.26.11</ecNumber>
    </recommendedName>
    <alternativeName>
        <fullName evidence="10">tRNA 3 endonuclease</fullName>
    </alternativeName>
    <alternativeName>
        <fullName evidence="10">tRNase Z</fullName>
    </alternativeName>
</protein>
<evidence type="ECO:0000256" key="1">
    <source>
        <dbReference type="ARBA" id="ARBA00011738"/>
    </source>
</evidence>
<evidence type="ECO:0000256" key="8">
    <source>
        <dbReference type="ARBA" id="ARBA00022833"/>
    </source>
</evidence>
<evidence type="ECO:0000256" key="10">
    <source>
        <dbReference type="HAMAP-Rule" id="MF_01818"/>
    </source>
</evidence>
<evidence type="ECO:0000256" key="2">
    <source>
        <dbReference type="ARBA" id="ARBA00012477"/>
    </source>
</evidence>
<feature type="active site" description="Proton acceptor" evidence="10">
    <location>
        <position position="67"/>
    </location>
</feature>
<dbReference type="SMART" id="SM00849">
    <property type="entry name" value="Lactamase_B"/>
    <property type="match status" value="1"/>
</dbReference>
<organism evidence="12 13">
    <name type="scientific">Paenactinomyces guangxiensis</name>
    <dbReference type="NCBI Taxonomy" id="1490290"/>
    <lineage>
        <taxon>Bacteria</taxon>
        <taxon>Bacillati</taxon>
        <taxon>Bacillota</taxon>
        <taxon>Bacilli</taxon>
        <taxon>Bacillales</taxon>
        <taxon>Thermoactinomycetaceae</taxon>
        <taxon>Paenactinomyces</taxon>
    </lineage>
</organism>
<dbReference type="GO" id="GO:0042781">
    <property type="term" value="F:3'-tRNA processing endoribonuclease activity"/>
    <property type="evidence" value="ECO:0007669"/>
    <property type="project" value="UniProtKB-UniRule"/>
</dbReference>
<keyword evidence="4 10" id="KW-0540">Nuclease</keyword>
<name>A0A7W1WNZ5_9BACL</name>
<feature type="domain" description="Metallo-beta-lactamase" evidence="11">
    <location>
        <begin position="18"/>
        <end position="269"/>
    </location>
</feature>
<comment type="function">
    <text evidence="9 10">Zinc phosphodiesterase, which displays some tRNA 3'-processing endonuclease activity. Probably involved in tRNA maturation, by removing a 3'-trailer from precursor tRNA.</text>
</comment>
<dbReference type="EC" id="3.1.26.11" evidence="2 10"/>
<reference evidence="12 13" key="1">
    <citation type="submission" date="2020-07" db="EMBL/GenBank/DDBJ databases">
        <authorList>
            <person name="Feng H."/>
        </authorList>
    </citation>
    <scope>NUCLEOTIDE SEQUENCE [LARGE SCALE GENOMIC DNA]</scope>
    <source>
        <strain evidence="13">s-10</strain>
    </source>
</reference>
<evidence type="ECO:0000256" key="6">
    <source>
        <dbReference type="ARBA" id="ARBA00022759"/>
    </source>
</evidence>
<dbReference type="PANTHER" id="PTHR46018:SF2">
    <property type="entry name" value="ZINC PHOSPHODIESTERASE ELAC PROTEIN 1"/>
    <property type="match status" value="1"/>
</dbReference>